<proteinExistence type="inferred from homology"/>
<dbReference type="RefSeq" id="XP_005106529.2">
    <property type="nucleotide sequence ID" value="XM_005106472.3"/>
</dbReference>
<dbReference type="PANTHER" id="PTHR10009">
    <property type="entry name" value="PROTEIN YELLOW-RELATED"/>
    <property type="match status" value="1"/>
</dbReference>
<name>A0ABM0K1G3_APLCA</name>
<gene>
    <name evidence="5" type="primary">LOC101856288</name>
</gene>
<protein>
    <submittedName>
        <fullName evidence="5">Major royal jelly protein 1</fullName>
    </submittedName>
</protein>
<sequence length="461" mass="51333">MCPPNHEPLHYKTCLPCTSHKDEHPSADMTALRRGFLFLLWALCLAITLIPSHAEVIHEFVTIDYEWPNATFRNQSLANGDFDPKAGVLSGVQPYTKFNGYSWYHALFVTVPRTQAVKGIPSGLNTIVKDANGKSVLRPYPNWDAQKIGDCSALQLPMSTAIDPNTGLLYVIDIGRVGISSPNPANLCPAKLVVYDIVQGGSSTVLSYEFPDSVVSRTTNYLNDIVLDYVNPEGTGGVKYAYMTDTLTRSIVVYDFAHNKSWAYKDPVSMGTDDDKNITIHGITYPLDIGVNGIAMSPTFNYLYYSALGSKRLYQVPTWVLRTPGNDFVSNTRLVGSKKSQGDGMVFGHKGLYFGALEYDAVYKWDMEADVISQRVLEGEVVMKTQVPVAQNWQTMQWTDALSLDTYSNLYFTTNRAHKVFTNKMDFDGGDGANFRIFKYNVHDKSYLSPAPPERPDLIVG</sequence>
<comment type="subcellular location">
    <subcellularLocation>
        <location evidence="1">Secreted</location>
    </subcellularLocation>
</comment>
<dbReference type="GeneID" id="101856288"/>
<keyword evidence="3" id="KW-0964">Secreted</keyword>
<evidence type="ECO:0000313" key="4">
    <source>
        <dbReference type="Proteomes" id="UP000694888"/>
    </source>
</evidence>
<evidence type="ECO:0000256" key="3">
    <source>
        <dbReference type="ARBA" id="ARBA00022525"/>
    </source>
</evidence>
<organism evidence="4 5">
    <name type="scientific">Aplysia californica</name>
    <name type="common">California sea hare</name>
    <dbReference type="NCBI Taxonomy" id="6500"/>
    <lineage>
        <taxon>Eukaryota</taxon>
        <taxon>Metazoa</taxon>
        <taxon>Spiralia</taxon>
        <taxon>Lophotrochozoa</taxon>
        <taxon>Mollusca</taxon>
        <taxon>Gastropoda</taxon>
        <taxon>Heterobranchia</taxon>
        <taxon>Euthyneura</taxon>
        <taxon>Tectipleura</taxon>
        <taxon>Aplysiida</taxon>
        <taxon>Aplysioidea</taxon>
        <taxon>Aplysiidae</taxon>
        <taxon>Aplysia</taxon>
    </lineage>
</organism>
<dbReference type="SUPFAM" id="SSF63829">
    <property type="entry name" value="Calcium-dependent phosphotriesterase"/>
    <property type="match status" value="1"/>
</dbReference>
<comment type="similarity">
    <text evidence="2">Belongs to the major royal jelly protein family.</text>
</comment>
<keyword evidence="4" id="KW-1185">Reference proteome</keyword>
<dbReference type="Proteomes" id="UP000694888">
    <property type="component" value="Unplaced"/>
</dbReference>
<reference evidence="5" key="1">
    <citation type="submission" date="2025-08" db="UniProtKB">
        <authorList>
            <consortium name="RefSeq"/>
        </authorList>
    </citation>
    <scope>IDENTIFICATION</scope>
</reference>
<evidence type="ECO:0000256" key="2">
    <source>
        <dbReference type="ARBA" id="ARBA00009127"/>
    </source>
</evidence>
<dbReference type="Pfam" id="PF03022">
    <property type="entry name" value="MRJP"/>
    <property type="match status" value="1"/>
</dbReference>
<dbReference type="Gene3D" id="2.120.10.30">
    <property type="entry name" value="TolB, C-terminal domain"/>
    <property type="match status" value="1"/>
</dbReference>
<dbReference type="InterPro" id="IPR011042">
    <property type="entry name" value="6-blade_b-propeller_TolB-like"/>
</dbReference>
<dbReference type="InterPro" id="IPR017996">
    <property type="entry name" value="MRJP/yellow-related"/>
</dbReference>
<dbReference type="PANTHER" id="PTHR10009:SF18">
    <property type="entry name" value="PROTEIN YELLOW-LIKE PROTEIN"/>
    <property type="match status" value="1"/>
</dbReference>
<evidence type="ECO:0000256" key="1">
    <source>
        <dbReference type="ARBA" id="ARBA00004613"/>
    </source>
</evidence>
<accession>A0ABM0K1G3</accession>
<evidence type="ECO:0000313" key="5">
    <source>
        <dbReference type="RefSeq" id="XP_005106529.2"/>
    </source>
</evidence>